<keyword evidence="4" id="KW-1185">Reference proteome</keyword>
<dbReference type="OrthoDB" id="4824872at2"/>
<dbReference type="RefSeq" id="WP_038682558.1">
    <property type="nucleotide sequence ID" value="NZ_CP009896.1"/>
</dbReference>
<proteinExistence type="predicted"/>
<dbReference type="EMBL" id="CP009896">
    <property type="protein sequence ID" value="AIY19397.1"/>
    <property type="molecule type" value="Genomic_DNA"/>
</dbReference>
<dbReference type="eggNOG" id="ENOG5033202">
    <property type="taxonomic scope" value="Bacteria"/>
</dbReference>
<feature type="transmembrane region" description="Helical" evidence="2">
    <location>
        <begin position="410"/>
        <end position="429"/>
    </location>
</feature>
<feature type="region of interest" description="Disordered" evidence="1">
    <location>
        <begin position="248"/>
        <end position="272"/>
    </location>
</feature>
<evidence type="ECO:0000313" key="3">
    <source>
        <dbReference type="EMBL" id="AIY19397.1"/>
    </source>
</evidence>
<name>A0A0A1DS11_NOCSI</name>
<sequence length="509" mass="53906">MSDWTDWKQNRRLEETEAQLAAERSARSRLADQMRTQQGNLQGQIDRLTRAFVALVEHEDIRAELGQYADAAACRRYAREVVSTVVATGTAALRGSAEPDDVPGYWLAPAARGIVRIAQGEPGGPELLAEATHRDPRRTTLLLTLLGALTRDPRWTGGQDLTRVLPDRPEVSHAQRQVWLAVADGRVAPDGDALVTALRTQVAATGSAGLDEVAAWLEEIAPPDSRHLAVERATAQLAALQQVLQTGGATAQAPTGDPIGDQTDNQADEPAEDPLADCVRSLVDEGSPGEAEILDRMATVRADLGFIDERTASLAPAWSGTAGDVVRLLLDDLAQPAGSPRHTLAQQVLAPTLGAIGDELAAQAAVPPPETRTVEVAGEVLTVTRDGVAGDWQARVGAALERRYPVDRRLLPGGGALLALAVVLAGLGFVAGGWFVLAAAALVGGGALVGTALLKRRALAENRTSTIAATERRIAQERVTLDQHRERSITASTRARELHRGVGTAALRS</sequence>
<dbReference type="HOGENOM" id="CLU_623770_0_0_11"/>
<evidence type="ECO:0000256" key="2">
    <source>
        <dbReference type="SAM" id="Phobius"/>
    </source>
</evidence>
<dbReference type="AlphaFoldDB" id="A0A0A1DS11"/>
<reference evidence="3 4" key="1">
    <citation type="journal article" date="2015" name="Genome Announc.">
        <title>Complete Genome Sequence of Steroid-Transforming Nocardioides simplex VKM Ac-2033D.</title>
        <authorList>
            <person name="Shtratnikova V.Y."/>
            <person name="Schelkunov M.I."/>
            <person name="Pekov Y.A."/>
            <person name="Fokina V.V."/>
            <person name="Logacheva M.D."/>
            <person name="Sokolov S.L."/>
            <person name="Bragin E.Y."/>
            <person name="Ashapkin V.V."/>
            <person name="Donova M.V."/>
        </authorList>
    </citation>
    <scope>NUCLEOTIDE SEQUENCE [LARGE SCALE GENOMIC DNA]</scope>
    <source>
        <strain evidence="3 4">VKM Ac-2033D</strain>
    </source>
</reference>
<accession>A0A0A1DS11</accession>
<dbReference type="GeneID" id="96612245"/>
<gene>
    <name evidence="3" type="ORF">KR76_26235</name>
</gene>
<feature type="transmembrane region" description="Helical" evidence="2">
    <location>
        <begin position="435"/>
        <end position="454"/>
    </location>
</feature>
<keyword evidence="2" id="KW-0472">Membrane</keyword>
<evidence type="ECO:0000313" key="4">
    <source>
        <dbReference type="Proteomes" id="UP000030300"/>
    </source>
</evidence>
<dbReference type="Proteomes" id="UP000030300">
    <property type="component" value="Chromosome"/>
</dbReference>
<keyword evidence="2" id="KW-0812">Transmembrane</keyword>
<protein>
    <submittedName>
        <fullName evidence="3">Uncharacterized protein</fullName>
    </submittedName>
</protein>
<organism evidence="3 4">
    <name type="scientific">Nocardioides simplex</name>
    <name type="common">Arthrobacter simplex</name>
    <dbReference type="NCBI Taxonomy" id="2045"/>
    <lineage>
        <taxon>Bacteria</taxon>
        <taxon>Bacillati</taxon>
        <taxon>Actinomycetota</taxon>
        <taxon>Actinomycetes</taxon>
        <taxon>Propionibacteriales</taxon>
        <taxon>Nocardioidaceae</taxon>
        <taxon>Pimelobacter</taxon>
    </lineage>
</organism>
<dbReference type="KEGG" id="psim:KR76_26235"/>
<evidence type="ECO:0000256" key="1">
    <source>
        <dbReference type="SAM" id="MobiDB-lite"/>
    </source>
</evidence>
<keyword evidence="2" id="KW-1133">Transmembrane helix</keyword>